<dbReference type="InterPro" id="IPR016163">
    <property type="entry name" value="Ald_DH_C"/>
</dbReference>
<feature type="active site" evidence="5 6">
    <location>
        <position position="217"/>
    </location>
</feature>
<gene>
    <name evidence="9" type="ORF">E0485_18465</name>
</gene>
<dbReference type="AlphaFoldDB" id="A0A4R4E856"/>
<evidence type="ECO:0000256" key="5">
    <source>
        <dbReference type="PIRSR" id="PIRSR036492-1"/>
    </source>
</evidence>
<keyword evidence="3" id="KW-0520">NAD</keyword>
<feature type="active site" evidence="5">
    <location>
        <position position="251"/>
    </location>
</feature>
<comment type="caution">
    <text evidence="9">The sequence shown here is derived from an EMBL/GenBank/DDBJ whole genome shotgun (WGS) entry which is preliminary data.</text>
</comment>
<feature type="domain" description="Aldehyde dehydrogenase" evidence="8">
    <location>
        <begin position="5"/>
        <end position="440"/>
    </location>
</feature>
<comment type="similarity">
    <text evidence="1 4 7">Belongs to the aldehyde dehydrogenase family.</text>
</comment>
<dbReference type="Proteomes" id="UP000295418">
    <property type="component" value="Unassembled WGS sequence"/>
</dbReference>
<dbReference type="InterPro" id="IPR029510">
    <property type="entry name" value="Ald_DH_CS_GLU"/>
</dbReference>
<name>A0A4R4E856_9BACL</name>
<dbReference type="PANTHER" id="PTHR43570:SF16">
    <property type="entry name" value="ALDEHYDE DEHYDROGENASE TYPE III, ISOFORM Q"/>
    <property type="match status" value="1"/>
</dbReference>
<dbReference type="FunFam" id="3.40.309.10:FF:000003">
    <property type="entry name" value="Aldehyde dehydrogenase"/>
    <property type="match status" value="1"/>
</dbReference>
<dbReference type="InterPro" id="IPR012394">
    <property type="entry name" value="Aldehyde_DH_NAD(P)"/>
</dbReference>
<dbReference type="CDD" id="cd07136">
    <property type="entry name" value="ALDH_YwdH-P39616"/>
    <property type="match status" value="1"/>
</dbReference>
<dbReference type="InterPro" id="IPR016162">
    <property type="entry name" value="Ald_DH_N"/>
</dbReference>
<evidence type="ECO:0000256" key="1">
    <source>
        <dbReference type="ARBA" id="ARBA00009986"/>
    </source>
</evidence>
<evidence type="ECO:0000256" key="6">
    <source>
        <dbReference type="PROSITE-ProRule" id="PRU10007"/>
    </source>
</evidence>
<evidence type="ECO:0000256" key="2">
    <source>
        <dbReference type="ARBA" id="ARBA00023002"/>
    </source>
</evidence>
<dbReference type="PIRSF" id="PIRSF036492">
    <property type="entry name" value="ALDH"/>
    <property type="match status" value="1"/>
</dbReference>
<reference evidence="9 10" key="1">
    <citation type="submission" date="2019-03" db="EMBL/GenBank/DDBJ databases">
        <authorList>
            <person name="Kim M.K.M."/>
        </authorList>
    </citation>
    <scope>NUCLEOTIDE SEQUENCE [LARGE SCALE GENOMIC DNA]</scope>
    <source>
        <strain evidence="9 10">18JY21-1</strain>
    </source>
</reference>
<dbReference type="EMBL" id="SKFG01000022">
    <property type="protein sequence ID" value="TCZ75133.1"/>
    <property type="molecule type" value="Genomic_DNA"/>
</dbReference>
<keyword evidence="10" id="KW-1185">Reference proteome</keyword>
<dbReference type="InterPro" id="IPR016161">
    <property type="entry name" value="Ald_DH/histidinol_DH"/>
</dbReference>
<evidence type="ECO:0000256" key="4">
    <source>
        <dbReference type="PIRNR" id="PIRNR036492"/>
    </source>
</evidence>
<dbReference type="PROSITE" id="PS00687">
    <property type="entry name" value="ALDEHYDE_DEHYDR_GLU"/>
    <property type="match status" value="1"/>
</dbReference>
<evidence type="ECO:0000256" key="3">
    <source>
        <dbReference type="ARBA" id="ARBA00023027"/>
    </source>
</evidence>
<organism evidence="9 10">
    <name type="scientific">Paenibacillus albiflavus</name>
    <dbReference type="NCBI Taxonomy" id="2545760"/>
    <lineage>
        <taxon>Bacteria</taxon>
        <taxon>Bacillati</taxon>
        <taxon>Bacillota</taxon>
        <taxon>Bacilli</taxon>
        <taxon>Bacillales</taxon>
        <taxon>Paenibacillaceae</taxon>
        <taxon>Paenibacillus</taxon>
    </lineage>
</organism>
<dbReference type="FunFam" id="3.40.605.10:FF:000004">
    <property type="entry name" value="Aldehyde dehydrogenase"/>
    <property type="match status" value="1"/>
</dbReference>
<dbReference type="Gene3D" id="3.40.309.10">
    <property type="entry name" value="Aldehyde Dehydrogenase, Chain A, domain 2"/>
    <property type="match status" value="1"/>
</dbReference>
<dbReference type="InterPro" id="IPR016160">
    <property type="entry name" value="Ald_DH_CS_CYS"/>
</dbReference>
<dbReference type="Gene3D" id="3.40.605.10">
    <property type="entry name" value="Aldehyde Dehydrogenase, Chain A, domain 1"/>
    <property type="match status" value="1"/>
</dbReference>
<accession>A0A4R4E856</accession>
<dbReference type="OrthoDB" id="9762913at2"/>
<evidence type="ECO:0000259" key="8">
    <source>
        <dbReference type="Pfam" id="PF00171"/>
    </source>
</evidence>
<dbReference type="PANTHER" id="PTHR43570">
    <property type="entry name" value="ALDEHYDE DEHYDROGENASE"/>
    <property type="match status" value="1"/>
</dbReference>
<dbReference type="GO" id="GO:0004029">
    <property type="term" value="F:aldehyde dehydrogenase (NAD+) activity"/>
    <property type="evidence" value="ECO:0007669"/>
    <property type="project" value="TreeGrafter"/>
</dbReference>
<dbReference type="GO" id="GO:0006081">
    <property type="term" value="P:aldehyde metabolic process"/>
    <property type="evidence" value="ECO:0007669"/>
    <property type="project" value="InterPro"/>
</dbReference>
<proteinExistence type="inferred from homology"/>
<evidence type="ECO:0000256" key="7">
    <source>
        <dbReference type="RuleBase" id="RU003345"/>
    </source>
</evidence>
<protein>
    <recommendedName>
        <fullName evidence="4">Aldehyde dehydrogenase</fullName>
    </recommendedName>
</protein>
<dbReference type="InterPro" id="IPR015590">
    <property type="entry name" value="Aldehyde_DH_dom"/>
</dbReference>
<dbReference type="PROSITE" id="PS00070">
    <property type="entry name" value="ALDEHYDE_DEHYDR_CYS"/>
    <property type="match status" value="1"/>
</dbReference>
<dbReference type="GO" id="GO:0005737">
    <property type="term" value="C:cytoplasm"/>
    <property type="evidence" value="ECO:0007669"/>
    <property type="project" value="TreeGrafter"/>
</dbReference>
<dbReference type="Pfam" id="PF00171">
    <property type="entry name" value="Aldedh"/>
    <property type="match status" value="1"/>
</dbReference>
<dbReference type="RefSeq" id="WP_132419545.1">
    <property type="nucleotide sequence ID" value="NZ_SKFG01000022.1"/>
</dbReference>
<keyword evidence="2 4" id="KW-0560">Oxidoreductase</keyword>
<sequence length="468" mass="51734">MGADRQLQDVIQQGRQFFHNGRTMDVEFRIEALRMFQAGLRRHETKLMEALKLDLNKSPFEAYSSEIGMLLEEIGIVIKQLRRWAKPTSVKGSMVLFGARGQIYHEPFGQVLIISPWNYPLLLSLSPLIGAIAAGNTAVLKPSELGAHSAAAIANLIEDTFNRTYGEGYVSVVEGGVETSTALLAEKFDYIFFTGGTGVGRVVMEAAAKHLTPVTLELGGKSPCIVHRDADVKLAAKRIVWGKFLNAGQTCVAPDYILVHAAVKDELIRHLQEQIIQFFGSKPLEAPQTNLPNIINSRHFGRLQELLHSTKGTIVCGGITDESRKLIAPTIIDHITWDDTIMAEEIFGPLLPIISFTDLEQEVIGPVVARPKPLALYLFSESDEIHEHILSRISFGGGCVNDAVMHLASKHMPFGGVGASGFGGYHGKSSFDTFSHHKSVLKQTTRFDLPFRYPTMKNGLTWIKRFMK</sequence>
<evidence type="ECO:0000313" key="9">
    <source>
        <dbReference type="EMBL" id="TCZ75133.1"/>
    </source>
</evidence>
<dbReference type="SUPFAM" id="SSF53720">
    <property type="entry name" value="ALDH-like"/>
    <property type="match status" value="1"/>
</dbReference>
<evidence type="ECO:0000313" key="10">
    <source>
        <dbReference type="Proteomes" id="UP000295418"/>
    </source>
</evidence>